<evidence type="ECO:0000313" key="3">
    <source>
        <dbReference type="Proteomes" id="UP000041254"/>
    </source>
</evidence>
<proteinExistence type="predicted"/>
<sequence>MEVCTETECCLDYGAICKQKTKGGFAQCRPAIEQCPPPDAVDSFWTCTNLEKATSGPKLGTVEFALLYDNRFGPSMEGSIYEKTPLYQSRHQIMYQQNEMQDFTFLATASNDTTSVLFEFLDWQQYTISATDGRSPNGDQSTPFSAFGKKEAASPDAAGVQFLGAPRWVKELSGCGGDYTLRATPYDVHGEAGLAKHFSIRLLPSCECIDYEPVLRGLEFIALSSDGTPRKPPAASRAPSPKKPSNLRRAQLTDEDDTVAPAQSVRNSVLLKHGFTYVIDTTKTFPGANFTVKATECEASDTSPISKVEWILMDSRRKKIKTSFDETAPYTLMGDVDGENFTPLPEGMVLEGGRFYVRALPYDHEGKPGPKEFAVDIRIDIVSGDGEMAVDEAEPAEAVIELIDEEEPTASPFDADAQTEERSAPQSKEDIRLDEAPLSPW</sequence>
<keyword evidence="3" id="KW-1185">Reference proteome</keyword>
<feature type="compositionally biased region" description="Basic and acidic residues" evidence="1">
    <location>
        <begin position="419"/>
        <end position="435"/>
    </location>
</feature>
<evidence type="ECO:0000256" key="1">
    <source>
        <dbReference type="SAM" id="MobiDB-lite"/>
    </source>
</evidence>
<feature type="region of interest" description="Disordered" evidence="1">
    <location>
        <begin position="226"/>
        <end position="259"/>
    </location>
</feature>
<accession>A0A0G4EIL0</accession>
<protein>
    <submittedName>
        <fullName evidence="2">Uncharacterized protein</fullName>
    </submittedName>
</protein>
<dbReference type="EMBL" id="CDMY01000236">
    <property type="protein sequence ID" value="CEL95722.1"/>
    <property type="molecule type" value="Genomic_DNA"/>
</dbReference>
<organism evidence="2 3">
    <name type="scientific">Vitrella brassicaformis (strain CCMP3155)</name>
    <dbReference type="NCBI Taxonomy" id="1169540"/>
    <lineage>
        <taxon>Eukaryota</taxon>
        <taxon>Sar</taxon>
        <taxon>Alveolata</taxon>
        <taxon>Colpodellida</taxon>
        <taxon>Vitrellaceae</taxon>
        <taxon>Vitrella</taxon>
    </lineage>
</organism>
<dbReference type="PhylomeDB" id="A0A0G4EIL0"/>
<dbReference type="AlphaFoldDB" id="A0A0G4EIL0"/>
<dbReference type="VEuPathDB" id="CryptoDB:Vbra_3775"/>
<name>A0A0G4EIL0_VITBC</name>
<evidence type="ECO:0000313" key="2">
    <source>
        <dbReference type="EMBL" id="CEL95722.1"/>
    </source>
</evidence>
<feature type="region of interest" description="Disordered" evidence="1">
    <location>
        <begin position="403"/>
        <end position="441"/>
    </location>
</feature>
<dbReference type="InParanoid" id="A0A0G4EIL0"/>
<reference evidence="2 3" key="1">
    <citation type="submission" date="2014-11" db="EMBL/GenBank/DDBJ databases">
        <authorList>
            <person name="Zhu J."/>
            <person name="Qi W."/>
            <person name="Song R."/>
        </authorList>
    </citation>
    <scope>NUCLEOTIDE SEQUENCE [LARGE SCALE GENOMIC DNA]</scope>
</reference>
<gene>
    <name evidence="2" type="ORF">Vbra_3775</name>
</gene>
<dbReference type="Proteomes" id="UP000041254">
    <property type="component" value="Unassembled WGS sequence"/>
</dbReference>